<name>A0A1I8AK30_9BILA</name>
<reference evidence="2" key="1">
    <citation type="submission" date="2016-11" db="UniProtKB">
        <authorList>
            <consortium name="WormBaseParasite"/>
        </authorList>
    </citation>
    <scope>IDENTIFICATION</scope>
</reference>
<sequence>MKRLVQRETNFIVNHVIDAMKKGLLRGWESSQSERIFTEDARDKMTGAILDAHKERPPTCLWYDAEQLSHVNSRRLIEALKKLEPLLVPGWHNIRVSGWIRYIC</sequence>
<dbReference type="WBParaSite" id="L893_g6279.t1">
    <property type="protein sequence ID" value="L893_g6279.t1"/>
    <property type="gene ID" value="L893_g6279"/>
</dbReference>
<proteinExistence type="predicted"/>
<evidence type="ECO:0000313" key="2">
    <source>
        <dbReference type="WBParaSite" id="L893_g6279.t1"/>
    </source>
</evidence>
<protein>
    <submittedName>
        <fullName evidence="2">SAC domain-containing protein</fullName>
    </submittedName>
</protein>
<organism evidence="1 2">
    <name type="scientific">Steinernema glaseri</name>
    <dbReference type="NCBI Taxonomy" id="37863"/>
    <lineage>
        <taxon>Eukaryota</taxon>
        <taxon>Metazoa</taxon>
        <taxon>Ecdysozoa</taxon>
        <taxon>Nematoda</taxon>
        <taxon>Chromadorea</taxon>
        <taxon>Rhabditida</taxon>
        <taxon>Tylenchina</taxon>
        <taxon>Panagrolaimomorpha</taxon>
        <taxon>Strongyloidoidea</taxon>
        <taxon>Steinernematidae</taxon>
        <taxon>Steinernema</taxon>
    </lineage>
</organism>
<keyword evidence="1" id="KW-1185">Reference proteome</keyword>
<evidence type="ECO:0000313" key="1">
    <source>
        <dbReference type="Proteomes" id="UP000095287"/>
    </source>
</evidence>
<dbReference type="Proteomes" id="UP000095287">
    <property type="component" value="Unplaced"/>
</dbReference>
<accession>A0A1I8AK30</accession>
<dbReference type="AlphaFoldDB" id="A0A1I8AK30"/>